<name>B9XHP7_PEDPL</name>
<dbReference type="EMBL" id="ABOX02000015">
    <property type="protein sequence ID" value="EEF60625.1"/>
    <property type="molecule type" value="Genomic_DNA"/>
</dbReference>
<keyword evidence="2" id="KW-1185">Reference proteome</keyword>
<gene>
    <name evidence="1" type="ORF">Cflav_PD6216</name>
</gene>
<comment type="caution">
    <text evidence="1">The sequence shown here is derived from an EMBL/GenBank/DDBJ whole genome shotgun (WGS) entry which is preliminary data.</text>
</comment>
<protein>
    <recommendedName>
        <fullName evidence="3">Lipocalin-like domain-containing protein</fullName>
    </recommendedName>
</protein>
<accession>B9XHP7</accession>
<dbReference type="AlphaFoldDB" id="B9XHP7"/>
<evidence type="ECO:0000313" key="1">
    <source>
        <dbReference type="EMBL" id="EEF60625.1"/>
    </source>
</evidence>
<evidence type="ECO:0008006" key="3">
    <source>
        <dbReference type="Google" id="ProtNLM"/>
    </source>
</evidence>
<reference evidence="1 2" key="1">
    <citation type="journal article" date="2011" name="J. Bacteriol.">
        <title>Genome sequence of 'Pedosphaera parvula' Ellin514, an aerobic Verrucomicrobial isolate from pasture soil.</title>
        <authorList>
            <person name="Kant R."/>
            <person name="van Passel M.W."/>
            <person name="Sangwan P."/>
            <person name="Palva A."/>
            <person name="Lucas S."/>
            <person name="Copeland A."/>
            <person name="Lapidus A."/>
            <person name="Glavina Del Rio T."/>
            <person name="Dalin E."/>
            <person name="Tice H."/>
            <person name="Bruce D."/>
            <person name="Goodwin L."/>
            <person name="Pitluck S."/>
            <person name="Chertkov O."/>
            <person name="Larimer F.W."/>
            <person name="Land M.L."/>
            <person name="Hauser L."/>
            <person name="Brettin T.S."/>
            <person name="Detter J.C."/>
            <person name="Han S."/>
            <person name="de Vos W.M."/>
            <person name="Janssen P.H."/>
            <person name="Smidt H."/>
        </authorList>
    </citation>
    <scope>NUCLEOTIDE SEQUENCE [LARGE SCALE GENOMIC DNA]</scope>
    <source>
        <strain evidence="1 2">Ellin514</strain>
    </source>
</reference>
<sequence>MSTQLHGTWRWVKQIDRAGKEDTTPMPAPPNYTFNPDGSASWNAPGGAKLPMRWKIVDGRLQIGGARGEKGQSTQRFELPDPNTLVLFDKHDRRGVFERVPDAELKESWVVKIARGGKQVDYEDGKQTCRFDVELRAGGRWLIHAYRWTGADGRVHVSTGETQSVIIPRVVDYLHMGGWKGRVEVLSEPRV</sequence>
<proteinExistence type="predicted"/>
<organism evidence="1 2">
    <name type="scientific">Pedosphaera parvula (strain Ellin514)</name>
    <dbReference type="NCBI Taxonomy" id="320771"/>
    <lineage>
        <taxon>Bacteria</taxon>
        <taxon>Pseudomonadati</taxon>
        <taxon>Verrucomicrobiota</taxon>
        <taxon>Pedosphaerae</taxon>
        <taxon>Pedosphaerales</taxon>
        <taxon>Pedosphaeraceae</taxon>
        <taxon>Pedosphaera</taxon>
    </lineage>
</organism>
<dbReference type="Proteomes" id="UP000003688">
    <property type="component" value="Unassembled WGS sequence"/>
</dbReference>
<dbReference type="STRING" id="320771.Cflav_PD6216"/>
<evidence type="ECO:0000313" key="2">
    <source>
        <dbReference type="Proteomes" id="UP000003688"/>
    </source>
</evidence>
<dbReference type="RefSeq" id="WP_007415341.1">
    <property type="nucleotide sequence ID" value="NZ_ABOX02000015.1"/>
</dbReference>